<keyword evidence="1" id="KW-1133">Transmembrane helix</keyword>
<feature type="transmembrane region" description="Helical" evidence="1">
    <location>
        <begin position="253"/>
        <end position="276"/>
    </location>
</feature>
<keyword evidence="1" id="KW-0472">Membrane</keyword>
<keyword evidence="1" id="KW-0812">Transmembrane</keyword>
<feature type="transmembrane region" description="Helical" evidence="1">
    <location>
        <begin position="227"/>
        <end position="246"/>
    </location>
</feature>
<dbReference type="RefSeq" id="WP_195801550.1">
    <property type="nucleotide sequence ID" value="NZ_CP061379.1"/>
</dbReference>
<dbReference type="Proteomes" id="UP000594621">
    <property type="component" value="Chromosome"/>
</dbReference>
<feature type="transmembrane region" description="Helical" evidence="1">
    <location>
        <begin position="296"/>
        <end position="317"/>
    </location>
</feature>
<reference evidence="2 3" key="1">
    <citation type="submission" date="2020-09" db="EMBL/GenBank/DDBJ databases">
        <title>Complete genomes of bradyrhizobia occurring on native shrubby legumes in Australia.</title>
        <authorList>
            <person name="Lafay B."/>
        </authorList>
    </citation>
    <scope>NUCLEOTIDE SEQUENCE [LARGE SCALE GENOMIC DNA]</scope>
    <source>
        <strain evidence="2 3">BDV5040</strain>
    </source>
</reference>
<feature type="transmembrane region" description="Helical" evidence="1">
    <location>
        <begin position="120"/>
        <end position="141"/>
    </location>
</feature>
<feature type="transmembrane region" description="Helical" evidence="1">
    <location>
        <begin position="194"/>
        <end position="215"/>
    </location>
</feature>
<evidence type="ECO:0000313" key="2">
    <source>
        <dbReference type="EMBL" id="QPF92000.1"/>
    </source>
</evidence>
<evidence type="ECO:0008006" key="4">
    <source>
        <dbReference type="Google" id="ProtNLM"/>
    </source>
</evidence>
<gene>
    <name evidence="2" type="ORF">IC761_01470</name>
</gene>
<evidence type="ECO:0000256" key="1">
    <source>
        <dbReference type="SAM" id="Phobius"/>
    </source>
</evidence>
<organism evidence="2 3">
    <name type="scientific">Bradyrhizobium commune</name>
    <dbReference type="NCBI Taxonomy" id="83627"/>
    <lineage>
        <taxon>Bacteria</taxon>
        <taxon>Pseudomonadati</taxon>
        <taxon>Pseudomonadota</taxon>
        <taxon>Alphaproteobacteria</taxon>
        <taxon>Hyphomicrobiales</taxon>
        <taxon>Nitrobacteraceae</taxon>
        <taxon>Bradyrhizobium</taxon>
    </lineage>
</organism>
<protein>
    <recommendedName>
        <fullName evidence="4">Alpha/beta hydrolase</fullName>
    </recommendedName>
</protein>
<keyword evidence="3" id="KW-1185">Reference proteome</keyword>
<proteinExistence type="predicted"/>
<feature type="transmembrane region" description="Helical" evidence="1">
    <location>
        <begin position="161"/>
        <end position="182"/>
    </location>
</feature>
<sequence>MIDIDPGGEHKRTAVLAVHGIGSQRALETVRGVIRGVWRDRGNPADAGKRVWTHPEASGIDIDLSVMTTNEVPGARDRRVVDFHELYWAHLMSETKAVAVLLWLYELARKGPIMRQGLNGLWWVAAIFLCLMNLSFALMLLKGVWMLSQGCAQGCTQSSAQNILVAPFLLLFSSLVFGFAVASRWRASRLIKALASFCALGLAVIVAYFALEWAVPARPGIPDGAELATIIGLPTLDALIATYLVMGQQGLRAFWRTLVVSLLVGAAFAAIDRYWYPDHTWAETLLKAWPWALNSPWAVPIAAGVIGIYLAANGAFLQPYLGDAARYFRGSPANVAVRRAIRKEAVDTLDRLHTSGKYDRIVIVAHSLGCVVSYDMLRAYFSRVCDELPPVALLDPEFSEIDRATWQPEPIAPANDKRQLREKARLLVANIAGVTVKLPIEERRFKSWLVTDFVTLGSALSHAYFLMCEEAKKDDGDDAARVPGEPVQNDGHQRLRMDFKRRVEEREFPTCPPKQLDNDGLLAFDNWKTKTRQFHNGALFGLTRWTNIYFPIEQIFWGDAIGGPLAPIFGRHIVDVPVSTKQAGGADFFTHTAYWDVDREPDTHNAPHIVALRDAVDLAESGSAIAIIDRGENALDGDAG</sequence>
<accession>A0A7S9D6B3</accession>
<evidence type="ECO:0000313" key="3">
    <source>
        <dbReference type="Proteomes" id="UP000594621"/>
    </source>
</evidence>
<dbReference type="EMBL" id="CP061379">
    <property type="protein sequence ID" value="QPF92000.1"/>
    <property type="molecule type" value="Genomic_DNA"/>
</dbReference>
<dbReference type="AlphaFoldDB" id="A0A7S9D6B3"/>
<name>A0A7S9D6B3_9BRAD</name>
<dbReference type="KEGG" id="bcou:IC761_01470"/>